<dbReference type="EMBL" id="GECZ01012392">
    <property type="protein sequence ID" value="JAS57377.1"/>
    <property type="molecule type" value="Transcribed_RNA"/>
</dbReference>
<feature type="non-terminal residue" evidence="2">
    <location>
        <position position="118"/>
    </location>
</feature>
<evidence type="ECO:0008006" key="3">
    <source>
        <dbReference type="Google" id="ProtNLM"/>
    </source>
</evidence>
<feature type="region of interest" description="Disordered" evidence="1">
    <location>
        <begin position="52"/>
        <end position="77"/>
    </location>
</feature>
<gene>
    <name evidence="2" type="ORF">g.43911</name>
</gene>
<evidence type="ECO:0000256" key="1">
    <source>
        <dbReference type="SAM" id="MobiDB-lite"/>
    </source>
</evidence>
<dbReference type="AlphaFoldDB" id="A0A1B6G4M3"/>
<protein>
    <recommendedName>
        <fullName evidence="3">Chromo domain-containing protein</fullName>
    </recommendedName>
</protein>
<name>A0A1B6G4M3_9HEMI</name>
<accession>A0A1B6G4M3</accession>
<organism evidence="2">
    <name type="scientific">Cuerna arida</name>
    <dbReference type="NCBI Taxonomy" id="1464854"/>
    <lineage>
        <taxon>Eukaryota</taxon>
        <taxon>Metazoa</taxon>
        <taxon>Ecdysozoa</taxon>
        <taxon>Arthropoda</taxon>
        <taxon>Hexapoda</taxon>
        <taxon>Insecta</taxon>
        <taxon>Pterygota</taxon>
        <taxon>Neoptera</taxon>
        <taxon>Paraneoptera</taxon>
        <taxon>Hemiptera</taxon>
        <taxon>Auchenorrhyncha</taxon>
        <taxon>Membracoidea</taxon>
        <taxon>Cicadellidae</taxon>
        <taxon>Cicadellinae</taxon>
        <taxon>Proconiini</taxon>
        <taxon>Cuerna</taxon>
    </lineage>
</organism>
<reference evidence="2" key="1">
    <citation type="submission" date="2015-11" db="EMBL/GenBank/DDBJ databases">
        <title>De novo transcriptome assembly of four potential Pierce s Disease insect vectors from Arizona vineyards.</title>
        <authorList>
            <person name="Tassone E.E."/>
        </authorList>
    </citation>
    <scope>NUCLEOTIDE SEQUENCE</scope>
</reference>
<evidence type="ECO:0000313" key="2">
    <source>
        <dbReference type="EMBL" id="JAS57377.1"/>
    </source>
</evidence>
<feature type="region of interest" description="Disordered" evidence="1">
    <location>
        <begin position="1"/>
        <end position="31"/>
    </location>
</feature>
<sequence length="118" mass="13267">MFIPQEVHTTKFGPQVRSTRERKSRRPNCGDRSLRNSVVYLIKWSGYTSERKQTDRSVQVRRSQITTTTNRSQPTGTFCSPGDLVGFAGALDGSHWLPVVTVEPCGLANLFRNMHVDG</sequence>
<proteinExistence type="predicted"/>
<feature type="compositionally biased region" description="Polar residues" evidence="1">
    <location>
        <begin position="56"/>
        <end position="77"/>
    </location>
</feature>